<keyword evidence="2" id="KW-1185">Reference proteome</keyword>
<name>A0A2V3PLZ9_9BACT</name>
<dbReference type="Proteomes" id="UP000247973">
    <property type="component" value="Unassembled WGS sequence"/>
</dbReference>
<organism evidence="1 2">
    <name type="scientific">Dysgonomonas alginatilytica</name>
    <dbReference type="NCBI Taxonomy" id="1605892"/>
    <lineage>
        <taxon>Bacteria</taxon>
        <taxon>Pseudomonadati</taxon>
        <taxon>Bacteroidota</taxon>
        <taxon>Bacteroidia</taxon>
        <taxon>Bacteroidales</taxon>
        <taxon>Dysgonomonadaceae</taxon>
        <taxon>Dysgonomonas</taxon>
    </lineage>
</organism>
<proteinExistence type="predicted"/>
<reference evidence="1 2" key="1">
    <citation type="submission" date="2018-03" db="EMBL/GenBank/DDBJ databases">
        <title>Genomic Encyclopedia of Archaeal and Bacterial Type Strains, Phase II (KMG-II): from individual species to whole genera.</title>
        <authorList>
            <person name="Goeker M."/>
        </authorList>
    </citation>
    <scope>NUCLEOTIDE SEQUENCE [LARGE SCALE GENOMIC DNA]</scope>
    <source>
        <strain evidence="1 2">DSM 100214</strain>
    </source>
</reference>
<dbReference type="EMBL" id="QICL01000025">
    <property type="protein sequence ID" value="PXV61236.1"/>
    <property type="molecule type" value="Genomic_DNA"/>
</dbReference>
<gene>
    <name evidence="1" type="ORF">CLV62_12569</name>
</gene>
<comment type="caution">
    <text evidence="1">The sequence shown here is derived from an EMBL/GenBank/DDBJ whole genome shotgun (WGS) entry which is preliminary data.</text>
</comment>
<evidence type="ECO:0000313" key="1">
    <source>
        <dbReference type="EMBL" id="PXV61236.1"/>
    </source>
</evidence>
<accession>A0A2V3PLZ9</accession>
<protein>
    <submittedName>
        <fullName evidence="1">Uncharacterized protein</fullName>
    </submittedName>
</protein>
<dbReference type="AlphaFoldDB" id="A0A2V3PLZ9"/>
<sequence>MKFPVVIIDNGDKIIDIYKSKTIGSFTKL</sequence>
<evidence type="ECO:0000313" key="2">
    <source>
        <dbReference type="Proteomes" id="UP000247973"/>
    </source>
</evidence>